<dbReference type="eggNOG" id="ENOG502RGBP">
    <property type="taxonomic scope" value="Eukaryota"/>
</dbReference>
<dbReference type="FunCoup" id="F0ZAU1">
    <property type="interactions" value="722"/>
</dbReference>
<keyword evidence="2" id="KW-1185">Reference proteome</keyword>
<gene>
    <name evidence="1" type="ORF">DICPUDRAFT_148325</name>
</gene>
<evidence type="ECO:0000313" key="2">
    <source>
        <dbReference type="Proteomes" id="UP000001064"/>
    </source>
</evidence>
<dbReference type="GeneID" id="10506239"/>
<dbReference type="RefSeq" id="XP_003284543.1">
    <property type="nucleotide sequence ID" value="XM_003284495.1"/>
</dbReference>
<sequence length="717" mass="83621">MNEKIFFNNFILKKLFSNFDVLNLIPMQFVCKKWNQISNSNSLWLDHICKHLLAVYDLVWSPIDGFLYSTCGEYSSMAGNGNGTNLGANVYKFNLKRSPSILSMATSSIKLEYDAGDEDSKFNLENLPPKFYKNIFIKLFYQYYFAIIIVDKHRQLFLKKHLQPAYDTIIDILNSIKTSTNNNNNNNNINSNINNKILQIQRVIKELEIVSSPIYSQFSLYKTSFKQRELYFKSTLPKSSKTVVQFLLLNNIKNQFNETQDFNNYHVSTEFFLFCLFNQDHLKNNNTNNDKNNINNNKINYNSYPEFQSLNIFNRNNSNYKSQNENIIISSLKSVQFKVDISINFKFCNRSVVQVSSSCKFKFNDYSKVGTNEWKELYNFKASLDENGKNGVVIGSLNIFEENEAIDDDDNPKLDYIISQYESHDEYSSFHFPVNAKTTKSISEYLQVKGSEIINTLSAVLDHRKFEIPKPKKDILLNYQLASKLYNKEFFNSFIFTKSNIGFNLLKLICYGDENIICEDNRTNSGIHQIKKILTIDIGSKSKNNIETFFIHTDIRKPNNIRNNNNNNNISELYLTLSDFSLKRPPIVISNNKNEGNTQLIFPIDFIQNDILKFLNLDEIIDEIVPFDGDSYNKIEKNDILLLVLKLLINVWRLDDFIKVEFLRNDNSKFQILFNYSNINNNVEINISSNNNNLKRSHQDYNDDDDGFELSNIYVYN</sequence>
<dbReference type="Gene3D" id="1.20.1280.50">
    <property type="match status" value="1"/>
</dbReference>
<evidence type="ECO:0008006" key="3">
    <source>
        <dbReference type="Google" id="ProtNLM"/>
    </source>
</evidence>
<accession>F0ZAU1</accession>
<organism evidence="1 2">
    <name type="scientific">Dictyostelium purpureum</name>
    <name type="common">Slime mold</name>
    <dbReference type="NCBI Taxonomy" id="5786"/>
    <lineage>
        <taxon>Eukaryota</taxon>
        <taxon>Amoebozoa</taxon>
        <taxon>Evosea</taxon>
        <taxon>Eumycetozoa</taxon>
        <taxon>Dictyostelia</taxon>
        <taxon>Dictyosteliales</taxon>
        <taxon>Dictyosteliaceae</taxon>
        <taxon>Dictyostelium</taxon>
    </lineage>
</organism>
<dbReference type="KEGG" id="dpp:DICPUDRAFT_148325"/>
<dbReference type="OrthoDB" id="10612875at2759"/>
<dbReference type="InParanoid" id="F0ZAU1"/>
<dbReference type="InterPro" id="IPR036047">
    <property type="entry name" value="F-box-like_dom_sf"/>
</dbReference>
<dbReference type="VEuPathDB" id="AmoebaDB:DICPUDRAFT_148325"/>
<dbReference type="EMBL" id="GL870966">
    <property type="protein sequence ID" value="EGC38978.1"/>
    <property type="molecule type" value="Genomic_DNA"/>
</dbReference>
<protein>
    <recommendedName>
        <fullName evidence="3">F-box domain-containing protein</fullName>
    </recommendedName>
</protein>
<dbReference type="STRING" id="5786.F0ZAU1"/>
<dbReference type="OMA" id="YESHDEY"/>
<dbReference type="AlphaFoldDB" id="F0ZAU1"/>
<dbReference type="SUPFAM" id="SSF81383">
    <property type="entry name" value="F-box domain"/>
    <property type="match status" value="1"/>
</dbReference>
<reference evidence="2" key="1">
    <citation type="journal article" date="2011" name="Genome Biol.">
        <title>Comparative genomics of the social amoebae Dictyostelium discoideum and Dictyostelium purpureum.</title>
        <authorList>
            <consortium name="US DOE Joint Genome Institute (JGI-PGF)"/>
            <person name="Sucgang R."/>
            <person name="Kuo A."/>
            <person name="Tian X."/>
            <person name="Salerno W."/>
            <person name="Parikh A."/>
            <person name="Feasley C.L."/>
            <person name="Dalin E."/>
            <person name="Tu H."/>
            <person name="Huang E."/>
            <person name="Barry K."/>
            <person name="Lindquist E."/>
            <person name="Shapiro H."/>
            <person name="Bruce D."/>
            <person name="Schmutz J."/>
            <person name="Salamov A."/>
            <person name="Fey P."/>
            <person name="Gaudet P."/>
            <person name="Anjard C."/>
            <person name="Babu M.M."/>
            <person name="Basu S."/>
            <person name="Bushmanova Y."/>
            <person name="van der Wel H."/>
            <person name="Katoh-Kurasawa M."/>
            <person name="Dinh C."/>
            <person name="Coutinho P.M."/>
            <person name="Saito T."/>
            <person name="Elias M."/>
            <person name="Schaap P."/>
            <person name="Kay R.R."/>
            <person name="Henrissat B."/>
            <person name="Eichinger L."/>
            <person name="Rivero F."/>
            <person name="Putnam N.H."/>
            <person name="West C.M."/>
            <person name="Loomis W.F."/>
            <person name="Chisholm R.L."/>
            <person name="Shaulsky G."/>
            <person name="Strassmann J.E."/>
            <person name="Queller D.C."/>
            <person name="Kuspa A."/>
            <person name="Grigoriev I.V."/>
        </authorList>
    </citation>
    <scope>NUCLEOTIDE SEQUENCE [LARGE SCALE GENOMIC DNA]</scope>
    <source>
        <strain evidence="2">QSDP1</strain>
    </source>
</reference>
<evidence type="ECO:0000313" key="1">
    <source>
        <dbReference type="EMBL" id="EGC38978.1"/>
    </source>
</evidence>
<dbReference type="Proteomes" id="UP000001064">
    <property type="component" value="Unassembled WGS sequence"/>
</dbReference>
<proteinExistence type="predicted"/>
<name>F0ZAU1_DICPU</name>